<feature type="compositionally biased region" description="Polar residues" evidence="1">
    <location>
        <begin position="13"/>
        <end position="29"/>
    </location>
</feature>
<dbReference type="EMBL" id="DF820455">
    <property type="protein sequence ID" value="GAK48939.1"/>
    <property type="molecule type" value="Genomic_DNA"/>
</dbReference>
<gene>
    <name evidence="2" type="ORF">U14_00151</name>
</gene>
<reference evidence="2" key="1">
    <citation type="journal article" date="2015" name="PeerJ">
        <title>First genomic representation of candidate bacterial phylum KSB3 points to enhanced environmental sensing as a trigger of wastewater bulking.</title>
        <authorList>
            <person name="Sekiguchi Y."/>
            <person name="Ohashi A."/>
            <person name="Parks D.H."/>
            <person name="Yamauchi T."/>
            <person name="Tyson G.W."/>
            <person name="Hugenholtz P."/>
        </authorList>
    </citation>
    <scope>NUCLEOTIDE SEQUENCE [LARGE SCALE GENOMIC DNA]</scope>
</reference>
<name>A0A0S6VPI4_9BACT</name>
<dbReference type="Proteomes" id="UP000030700">
    <property type="component" value="Unassembled WGS sequence"/>
</dbReference>
<keyword evidence="3" id="KW-1185">Reference proteome</keyword>
<accession>A0A0S6VPI4</accession>
<dbReference type="HOGENOM" id="CLU_2420977_0_0_0"/>
<feature type="region of interest" description="Disordered" evidence="1">
    <location>
        <begin position="1"/>
        <end position="29"/>
    </location>
</feature>
<organism evidence="2">
    <name type="scientific">Candidatus Moduliflexus flocculans</name>
    <dbReference type="NCBI Taxonomy" id="1499966"/>
    <lineage>
        <taxon>Bacteria</taxon>
        <taxon>Candidatus Moduliflexota</taxon>
        <taxon>Candidatus Moduliflexia</taxon>
        <taxon>Candidatus Moduliflexales</taxon>
        <taxon>Candidatus Moduliflexaceae</taxon>
    </lineage>
</organism>
<dbReference type="AlphaFoldDB" id="A0A0S6VPI4"/>
<feature type="compositionally biased region" description="Basic residues" evidence="1">
    <location>
        <begin position="1"/>
        <end position="10"/>
    </location>
</feature>
<evidence type="ECO:0000256" key="1">
    <source>
        <dbReference type="SAM" id="MobiDB-lite"/>
    </source>
</evidence>
<proteinExistence type="predicted"/>
<dbReference type="STRING" id="1499966.U14_00151"/>
<evidence type="ECO:0000313" key="2">
    <source>
        <dbReference type="EMBL" id="GAK48939.1"/>
    </source>
</evidence>
<evidence type="ECO:0000313" key="3">
    <source>
        <dbReference type="Proteomes" id="UP000030700"/>
    </source>
</evidence>
<sequence length="91" mass="10694">MEGVERRRKSPQQEETPSGCNQRPFSENSEVLETSEFSLRKSTHEKELLRLRILYAFLNARIHNIFIGFDIDFANFDDVFRPNCIKFGRLG</sequence>
<protein>
    <submittedName>
        <fullName evidence="2">Uncharacterized protein</fullName>
    </submittedName>
</protein>